<feature type="domain" description="Trimeric autotransporter adhesin YadA-like C-terminal membrane anchor" evidence="8">
    <location>
        <begin position="41"/>
        <end position="98"/>
    </location>
</feature>
<evidence type="ECO:0000256" key="7">
    <source>
        <dbReference type="ARBA" id="ARBA00023237"/>
    </source>
</evidence>
<dbReference type="AlphaFoldDB" id="A0A1A7R913"/>
<evidence type="ECO:0000256" key="1">
    <source>
        <dbReference type="ARBA" id="ARBA00004241"/>
    </source>
</evidence>
<proteinExistence type="predicted"/>
<evidence type="ECO:0000256" key="4">
    <source>
        <dbReference type="ARBA" id="ARBA00022692"/>
    </source>
</evidence>
<evidence type="ECO:0000256" key="3">
    <source>
        <dbReference type="ARBA" id="ARBA00022452"/>
    </source>
</evidence>
<evidence type="ECO:0000313" key="10">
    <source>
        <dbReference type="Proteomes" id="UP000185753"/>
    </source>
</evidence>
<keyword evidence="7" id="KW-0998">Cell outer membrane</keyword>
<organism evidence="9 10">
    <name type="scientific">Acinetobacter gandensis</name>
    <dbReference type="NCBI Taxonomy" id="1443941"/>
    <lineage>
        <taxon>Bacteria</taxon>
        <taxon>Pseudomonadati</taxon>
        <taxon>Pseudomonadota</taxon>
        <taxon>Gammaproteobacteria</taxon>
        <taxon>Moraxellales</taxon>
        <taxon>Moraxellaceae</taxon>
        <taxon>Acinetobacter</taxon>
    </lineage>
</organism>
<evidence type="ECO:0000256" key="5">
    <source>
        <dbReference type="ARBA" id="ARBA00022729"/>
    </source>
</evidence>
<sequence length="98" mass="10523">MLKESKAYTHHRVNELNSRFDSFRDEVYAAVASSIAIASLPQPTDAGYNKFSVGMGTWESKQIYALGFSGVAESNKYVYKVAATSNSEGDFGAGASIG</sequence>
<keyword evidence="5" id="KW-0732">Signal</keyword>
<comment type="subcellular location">
    <subcellularLocation>
        <location evidence="2">Cell outer membrane</location>
    </subcellularLocation>
    <subcellularLocation>
        <location evidence="1">Cell surface</location>
    </subcellularLocation>
</comment>
<dbReference type="EMBL" id="LZDS01000025">
    <property type="protein sequence ID" value="OBX28396.1"/>
    <property type="molecule type" value="Genomic_DNA"/>
</dbReference>
<dbReference type="SUPFAM" id="SSF54523">
    <property type="entry name" value="Pili subunits"/>
    <property type="match status" value="1"/>
</dbReference>
<dbReference type="InterPro" id="IPR045584">
    <property type="entry name" value="Pilin-like"/>
</dbReference>
<accession>A0A1A7R913</accession>
<name>A0A1A7R913_9GAMM</name>
<evidence type="ECO:0000256" key="6">
    <source>
        <dbReference type="ARBA" id="ARBA00023136"/>
    </source>
</evidence>
<dbReference type="GO" id="GO:0009986">
    <property type="term" value="C:cell surface"/>
    <property type="evidence" value="ECO:0007669"/>
    <property type="project" value="UniProtKB-SubCell"/>
</dbReference>
<dbReference type="Pfam" id="PF03895">
    <property type="entry name" value="YadA_anchor"/>
    <property type="match status" value="1"/>
</dbReference>
<evidence type="ECO:0000256" key="2">
    <source>
        <dbReference type="ARBA" id="ARBA00004442"/>
    </source>
</evidence>
<dbReference type="RefSeq" id="WP_067764372.1">
    <property type="nucleotide sequence ID" value="NZ_LZDS01000025.1"/>
</dbReference>
<keyword evidence="10" id="KW-1185">Reference proteome</keyword>
<dbReference type="Proteomes" id="UP000185753">
    <property type="component" value="Unassembled WGS sequence"/>
</dbReference>
<evidence type="ECO:0000313" key="9">
    <source>
        <dbReference type="EMBL" id="OBX28396.1"/>
    </source>
</evidence>
<protein>
    <recommendedName>
        <fullName evidence="8">Trimeric autotransporter adhesin YadA-like C-terminal membrane anchor domain-containing protein</fullName>
    </recommendedName>
</protein>
<dbReference type="STRING" id="1443941.A9J31_04755"/>
<keyword evidence="3" id="KW-1134">Transmembrane beta strand</keyword>
<gene>
    <name evidence="9" type="ORF">A9J31_04755</name>
</gene>
<dbReference type="Gene3D" id="3.30.1300.30">
    <property type="entry name" value="GSPII I/J protein-like"/>
    <property type="match status" value="1"/>
</dbReference>
<dbReference type="InterPro" id="IPR005594">
    <property type="entry name" value="YadA_C"/>
</dbReference>
<keyword evidence="6" id="KW-0472">Membrane</keyword>
<evidence type="ECO:0000259" key="8">
    <source>
        <dbReference type="Pfam" id="PF03895"/>
    </source>
</evidence>
<comment type="caution">
    <text evidence="9">The sequence shown here is derived from an EMBL/GenBank/DDBJ whole genome shotgun (WGS) entry which is preliminary data.</text>
</comment>
<reference evidence="10" key="1">
    <citation type="submission" date="2016-06" db="EMBL/GenBank/DDBJ databases">
        <authorList>
            <person name="Radolfova-Krizova L."/>
            <person name="Nemec A."/>
        </authorList>
    </citation>
    <scope>NUCLEOTIDE SEQUENCE [LARGE SCALE GENOMIC DNA]</scope>
    <source>
        <strain evidence="10">ANC 4275</strain>
    </source>
</reference>
<dbReference type="GO" id="GO:0009279">
    <property type="term" value="C:cell outer membrane"/>
    <property type="evidence" value="ECO:0007669"/>
    <property type="project" value="UniProtKB-SubCell"/>
</dbReference>
<keyword evidence="4" id="KW-0812">Transmembrane</keyword>